<comment type="subcellular location">
    <subcellularLocation>
        <location evidence="1">Vacuole membrane</location>
        <topology evidence="1">Peripheral membrane protein</topology>
    </subcellularLocation>
</comment>
<keyword evidence="3 6" id="KW-0472">Membrane</keyword>
<evidence type="ECO:0000256" key="4">
    <source>
        <dbReference type="ARBA" id="ARBA00023337"/>
    </source>
</evidence>
<dbReference type="AlphaFoldDB" id="A0A4S8J8T8"/>
<accession>A0A4S8J8T8</accession>
<dbReference type="PANTHER" id="PTHR45738">
    <property type="entry name" value="POLYPHOSPHOINOSITIDE PHOSPHATASE"/>
    <property type="match status" value="1"/>
</dbReference>
<keyword evidence="6" id="KW-1133">Transmembrane helix</keyword>
<comment type="catalytic activity">
    <reaction evidence="4">
        <text>a 1,2-diacyl-sn-glycero-3-phospho-(1D-myo-inositol-3,5-bisphosphate) + H2O = a 1,2-diacyl-sn-glycero-3-phospho-(1D-myo-inositol-3-phosphate) + phosphate</text>
        <dbReference type="Rhea" id="RHEA:32955"/>
        <dbReference type="ChEBI" id="CHEBI:15377"/>
        <dbReference type="ChEBI" id="CHEBI:43474"/>
        <dbReference type="ChEBI" id="CHEBI:57923"/>
        <dbReference type="ChEBI" id="CHEBI:58088"/>
    </reaction>
</comment>
<keyword evidence="6" id="KW-0812">Transmembrane</keyword>
<dbReference type="Proteomes" id="UP000317650">
    <property type="component" value="Chromosome 3"/>
</dbReference>
<dbReference type="InterPro" id="IPR043573">
    <property type="entry name" value="Fig4-like"/>
</dbReference>
<dbReference type="GO" id="GO:0046856">
    <property type="term" value="P:phosphatidylinositol dephosphorylation"/>
    <property type="evidence" value="ECO:0007669"/>
    <property type="project" value="InterPro"/>
</dbReference>
<proteinExistence type="predicted"/>
<dbReference type="GO" id="GO:0005774">
    <property type="term" value="C:vacuolar membrane"/>
    <property type="evidence" value="ECO:0007669"/>
    <property type="project" value="UniProtKB-SubCell"/>
</dbReference>
<keyword evidence="2" id="KW-0378">Hydrolase</keyword>
<name>A0A4S8J8T8_MUSBA</name>
<evidence type="ECO:0000256" key="3">
    <source>
        <dbReference type="ARBA" id="ARBA00023136"/>
    </source>
</evidence>
<keyword evidence="9" id="KW-1185">Reference proteome</keyword>
<feature type="transmembrane region" description="Helical" evidence="6">
    <location>
        <begin position="586"/>
        <end position="607"/>
    </location>
</feature>
<dbReference type="GO" id="GO:0043813">
    <property type="term" value="F:phosphatidylinositol-3,5-bisphosphate 5-phosphatase activity"/>
    <property type="evidence" value="ECO:0007669"/>
    <property type="project" value="InterPro"/>
</dbReference>
<dbReference type="Pfam" id="PF02383">
    <property type="entry name" value="Syja_N"/>
    <property type="match status" value="2"/>
</dbReference>
<dbReference type="EMBL" id="PYDT01000006">
    <property type="protein sequence ID" value="THU58020.1"/>
    <property type="molecule type" value="Genomic_DNA"/>
</dbReference>
<evidence type="ECO:0000256" key="2">
    <source>
        <dbReference type="ARBA" id="ARBA00022801"/>
    </source>
</evidence>
<dbReference type="InterPro" id="IPR002013">
    <property type="entry name" value="SAC_dom"/>
</dbReference>
<evidence type="ECO:0000313" key="8">
    <source>
        <dbReference type="EMBL" id="THU58020.1"/>
    </source>
</evidence>
<evidence type="ECO:0000256" key="5">
    <source>
        <dbReference type="ARBA" id="ARBA00023464"/>
    </source>
</evidence>
<evidence type="ECO:0000256" key="1">
    <source>
        <dbReference type="ARBA" id="ARBA00004148"/>
    </source>
</evidence>
<comment type="subunit">
    <text evidence="5">Component of the PI(3,5)P2 regulatory complex at least composed of ATG18, SAC/FIG4, FAB1 and VAC14.</text>
</comment>
<dbReference type="STRING" id="52838.A0A4S8J8T8"/>
<comment type="caution">
    <text evidence="8">The sequence shown here is derived from an EMBL/GenBank/DDBJ whole genome shotgun (WGS) entry which is preliminary data.</text>
</comment>
<sequence>MAAEGGVEARINDANCYLQMFELYETHSKFYMIGRNQSKALWRVLKIDRSESSELNICEDSTTYSESECKELLNRVHEGNKSTGGLKFVTNCYGIAGFVKFLGPYYMLLITERKEIGVIFGHTVYAVTKSEIIAVQNSNVQCDMANAKMEYRYKKLFCMVDLTKDFFFSYSYHIMQSLQKNVCESQSGHMIYETMFIWNEFLTREVHQRLKNTLWTVDLVYGFFKQVKLSICGKDFWLTLIARRSRHFAGTRYLKRGVNGNGSVANDVETEQIVFKDIPGGTPTCLSSVVQNRGSIPLFWSQETSKLNLKPDIILKKDKDYEATRLHFENLENRYRNPIIILNLIKSEEKKPRESILRSEFADAIEFINKNLSEESHLKYLHWDLHKHSRRKAKNVLTLLGKVASRTLKLTGFFYCETTPAPRHEGDLRWPNFVNGSVANDVETEQIVFKDIPGGTPTCLSSVVQNRGSIPLFWSQETSKLNLKPDIILKKDKDYEATRLHFENLENRYRNPIIILNLIKSEEKKPRESILRSEFADAIEFINKNLSEESHLKYLHWDLHKHSRRKAKNVLTLLGKVASRTLKLRWTMLVTVCVIIIVAVVAATPLVQMTLISLKMEPKKIIWILIYLDWKQHRFKLAMVDIASVKSLRCQTGVLRTNCIDCLDRTNVAQYAYGLAALGHQLHALNLSSLPSIHLDASLADDLMTYYETMGDTLSLQYGGSAAHKKIFSERRGQWKAATQSQEFFRTLQRYYSNAYMDVEKQAAIDLFLGHFQPQLGEPAIWELNSLQHYGFGKNDRDFTDGNSRTFIRRSLSDGNILHESCTPLSSCGFGQKDLSCSTLSEREHQEQAECLSDSSLTTEISKCDADVSHHRHNSMMSHGQLFADSAYSYLYKDWQSNFLELDSLLSSGNSFEGEINDRSIILNSAVKNHPSKHVTNGRTNEAATLLIENRFIIKGEKIDIQLPYNTIETANTASEFSDSFVQWVNNGETLCH</sequence>
<gene>
    <name evidence="8" type="ORF">C4D60_Mb03t09720</name>
</gene>
<evidence type="ECO:0000256" key="6">
    <source>
        <dbReference type="SAM" id="Phobius"/>
    </source>
</evidence>
<evidence type="ECO:0000313" key="9">
    <source>
        <dbReference type="Proteomes" id="UP000317650"/>
    </source>
</evidence>
<dbReference type="PROSITE" id="PS50275">
    <property type="entry name" value="SAC"/>
    <property type="match status" value="1"/>
</dbReference>
<evidence type="ECO:0000259" key="7">
    <source>
        <dbReference type="PROSITE" id="PS50275"/>
    </source>
</evidence>
<protein>
    <recommendedName>
        <fullName evidence="7">SAC domain-containing protein</fullName>
    </recommendedName>
</protein>
<dbReference type="PANTHER" id="PTHR45738:SF3">
    <property type="entry name" value="OS03G0182400 PROTEIN"/>
    <property type="match status" value="1"/>
</dbReference>
<organism evidence="8 9">
    <name type="scientific">Musa balbisiana</name>
    <name type="common">Banana</name>
    <dbReference type="NCBI Taxonomy" id="52838"/>
    <lineage>
        <taxon>Eukaryota</taxon>
        <taxon>Viridiplantae</taxon>
        <taxon>Streptophyta</taxon>
        <taxon>Embryophyta</taxon>
        <taxon>Tracheophyta</taxon>
        <taxon>Spermatophyta</taxon>
        <taxon>Magnoliopsida</taxon>
        <taxon>Liliopsida</taxon>
        <taxon>Zingiberales</taxon>
        <taxon>Musaceae</taxon>
        <taxon>Musa</taxon>
    </lineage>
</organism>
<reference evidence="8 9" key="1">
    <citation type="journal article" date="2019" name="Nat. Plants">
        <title>Genome sequencing of Musa balbisiana reveals subgenome evolution and function divergence in polyploid bananas.</title>
        <authorList>
            <person name="Yao X."/>
        </authorList>
    </citation>
    <scope>NUCLEOTIDE SEQUENCE [LARGE SCALE GENOMIC DNA]</scope>
    <source>
        <strain evidence="9">cv. DH-PKW</strain>
        <tissue evidence="8">Leaves</tissue>
    </source>
</reference>
<feature type="domain" description="SAC" evidence="7">
    <location>
        <begin position="157"/>
        <end position="720"/>
    </location>
</feature>